<dbReference type="InterPro" id="IPR036047">
    <property type="entry name" value="F-box-like_dom_sf"/>
</dbReference>
<dbReference type="InterPro" id="IPR017451">
    <property type="entry name" value="F-box-assoc_interact_dom"/>
</dbReference>
<dbReference type="PANTHER" id="PTHR31672:SF13">
    <property type="entry name" value="F-BOX PROTEIN CPR30-LIKE"/>
    <property type="match status" value="1"/>
</dbReference>
<evidence type="ECO:0000259" key="1">
    <source>
        <dbReference type="PROSITE" id="PS50181"/>
    </source>
</evidence>
<evidence type="ECO:0000313" key="3">
    <source>
        <dbReference type="Proteomes" id="UP000298416"/>
    </source>
</evidence>
<organism evidence="2">
    <name type="scientific">Salvia splendens</name>
    <name type="common">Scarlet sage</name>
    <dbReference type="NCBI Taxonomy" id="180675"/>
    <lineage>
        <taxon>Eukaryota</taxon>
        <taxon>Viridiplantae</taxon>
        <taxon>Streptophyta</taxon>
        <taxon>Embryophyta</taxon>
        <taxon>Tracheophyta</taxon>
        <taxon>Spermatophyta</taxon>
        <taxon>Magnoliopsida</taxon>
        <taxon>eudicotyledons</taxon>
        <taxon>Gunneridae</taxon>
        <taxon>Pentapetalae</taxon>
        <taxon>asterids</taxon>
        <taxon>lamiids</taxon>
        <taxon>Lamiales</taxon>
        <taxon>Lamiaceae</taxon>
        <taxon>Nepetoideae</taxon>
        <taxon>Mentheae</taxon>
        <taxon>Salviinae</taxon>
        <taxon>Salvia</taxon>
        <taxon>Salvia subgen. Calosphace</taxon>
        <taxon>core Calosphace</taxon>
    </lineage>
</organism>
<dbReference type="NCBIfam" id="TIGR01640">
    <property type="entry name" value="F_box_assoc_1"/>
    <property type="match status" value="1"/>
</dbReference>
<gene>
    <name evidence="2" type="ORF">SASPL_144717</name>
</gene>
<comment type="caution">
    <text evidence="2">The sequence shown here is derived from an EMBL/GenBank/DDBJ whole genome shotgun (WGS) entry which is preliminary data.</text>
</comment>
<dbReference type="PANTHER" id="PTHR31672">
    <property type="entry name" value="BNACNNG10540D PROTEIN"/>
    <property type="match status" value="1"/>
</dbReference>
<accession>A0A8X8Z7E6</accession>
<reference evidence="2" key="2">
    <citation type="submission" date="2020-08" db="EMBL/GenBank/DDBJ databases">
        <title>Plant Genome Project.</title>
        <authorList>
            <person name="Zhang R.-G."/>
        </authorList>
    </citation>
    <scope>NUCLEOTIDE SEQUENCE</scope>
    <source>
        <strain evidence="2">Huo1</strain>
        <tissue evidence="2">Leaf</tissue>
    </source>
</reference>
<reference evidence="2" key="1">
    <citation type="submission" date="2018-01" db="EMBL/GenBank/DDBJ databases">
        <authorList>
            <person name="Mao J.F."/>
        </authorList>
    </citation>
    <scope>NUCLEOTIDE SEQUENCE</scope>
    <source>
        <strain evidence="2">Huo1</strain>
        <tissue evidence="2">Leaf</tissue>
    </source>
</reference>
<dbReference type="InterPro" id="IPR050796">
    <property type="entry name" value="SCF_F-box_component"/>
</dbReference>
<dbReference type="SUPFAM" id="SSF81383">
    <property type="entry name" value="F-box domain"/>
    <property type="match status" value="1"/>
</dbReference>
<evidence type="ECO:0000313" key="2">
    <source>
        <dbReference type="EMBL" id="KAG6394138.1"/>
    </source>
</evidence>
<feature type="domain" description="F-box" evidence="1">
    <location>
        <begin position="19"/>
        <end position="64"/>
    </location>
</feature>
<dbReference type="SMART" id="SM00256">
    <property type="entry name" value="FBOX"/>
    <property type="match status" value="1"/>
</dbReference>
<dbReference type="Proteomes" id="UP000298416">
    <property type="component" value="Unassembled WGS sequence"/>
</dbReference>
<name>A0A8X8Z7E6_SALSN</name>
<dbReference type="CDD" id="cd22157">
    <property type="entry name" value="F-box_AtFBW1-like"/>
    <property type="match status" value="1"/>
</dbReference>
<protein>
    <recommendedName>
        <fullName evidence="1">F-box domain-containing protein</fullName>
    </recommendedName>
</protein>
<dbReference type="Gene3D" id="1.20.1280.50">
    <property type="match status" value="1"/>
</dbReference>
<dbReference type="EMBL" id="PNBA02000017">
    <property type="protein sequence ID" value="KAG6394138.1"/>
    <property type="molecule type" value="Genomic_DNA"/>
</dbReference>
<keyword evidence="3" id="KW-1185">Reference proteome</keyword>
<proteinExistence type="predicted"/>
<dbReference type="InterPro" id="IPR006527">
    <property type="entry name" value="F-box-assoc_dom_typ1"/>
</dbReference>
<dbReference type="Pfam" id="PF00646">
    <property type="entry name" value="F-box"/>
    <property type="match status" value="1"/>
</dbReference>
<dbReference type="AlphaFoldDB" id="A0A8X8Z7E6"/>
<dbReference type="Pfam" id="PF07734">
    <property type="entry name" value="FBA_1"/>
    <property type="match status" value="1"/>
</dbReference>
<dbReference type="PROSITE" id="PS50181">
    <property type="entry name" value="FBOX"/>
    <property type="match status" value="1"/>
</dbReference>
<sequence>MGSSECSKPPNSSSNQIQSAAMPFLPEEIVREIIGCLPPKALLRFRSVSRSWRSLIDSKQFIQLHLHNSLRSNTNLTLLVDSSRFYCVDLDSFNQLQVGDARIEPFSVKGSSNGLVLLTPTSGDIFLWNPAIRKQLKLAAQPPIPHRFFRFDYVQAIFALGYDSKHDDYKVVSVNQAVTGRDGNTFATETTIYSLKSNSWKKAKDFPYLLPRHTSRWGIYLNGALHTVAKHGDNPEMVIMAFDLGKEEHREIPLPEHSVGAIRGLESVEVMGGCLAAVVPGRKCSTEIWLMKEYGVKQSWMKLLQLDPPPRGDLRPLAFSKSGGEVLLNDDGMCLSWYDLKKKTAAIARVSGFSASFEAKADEPFFDTEVVVGSLVWPCVEEAHGPRKGVKEMKIKKRKVVS</sequence>
<dbReference type="InterPro" id="IPR001810">
    <property type="entry name" value="F-box_dom"/>
</dbReference>